<dbReference type="AlphaFoldDB" id="A0A328P2K4"/>
<dbReference type="SUPFAM" id="SSF56925">
    <property type="entry name" value="OMPA-like"/>
    <property type="match status" value="1"/>
</dbReference>
<dbReference type="EMBL" id="NFZS01000001">
    <property type="protein sequence ID" value="RAO76398.1"/>
    <property type="molecule type" value="Genomic_DNA"/>
</dbReference>
<comment type="caution">
    <text evidence="2">The sequence shown here is derived from an EMBL/GenBank/DDBJ whole genome shotgun (WGS) entry which is preliminary data.</text>
</comment>
<dbReference type="PANTHER" id="PTHR36920">
    <property type="match status" value="1"/>
</dbReference>
<name>A0A328P2K4_9GAMM</name>
<reference evidence="2 3" key="1">
    <citation type="journal article" date="2018" name="Genet. Mol. Biol.">
        <title>The genome sequence of Dyella jiangningensis FCAV SCS01 from a lignocellulose-decomposing microbial consortium metagenome reveals potential for biotechnological applications.</title>
        <authorList>
            <person name="Desiderato J.G."/>
            <person name="Alvarenga D.O."/>
            <person name="Constancio M.T.L."/>
            <person name="Alves L.M.C."/>
            <person name="Varani A.M."/>
        </authorList>
    </citation>
    <scope>NUCLEOTIDE SEQUENCE [LARGE SCALE GENOMIC DNA]</scope>
    <source>
        <strain evidence="2 3">FCAV SCS01</strain>
    </source>
</reference>
<dbReference type="Gene3D" id="2.40.160.20">
    <property type="match status" value="1"/>
</dbReference>
<evidence type="ECO:0000313" key="3">
    <source>
        <dbReference type="Proteomes" id="UP000248926"/>
    </source>
</evidence>
<keyword evidence="1" id="KW-0732">Signal</keyword>
<sequence>MKVLLPLVIAATLGAVAAPAAHADSNDNWVVRFGAHAVDPKSNNGTLAGARSSVSTSVRPTGSIEYMITPNLGVDLLAAWPFQHDVKLSGVGKVAQTKELPPTLGINYHFLPDSQVSPFVGVGVNYTNFFDTKGAGALKGASVSIDNSWGVAAHAGIDVKINPKWIFTADLRWVDIESDVHVNGAKVGTAKINPIVYGVSLGYRF</sequence>
<proteinExistence type="predicted"/>
<protein>
    <recommendedName>
        <fullName evidence="4">OmpW family protein</fullName>
    </recommendedName>
</protein>
<accession>A0A328P2K4</accession>
<dbReference type="InterPro" id="IPR005618">
    <property type="entry name" value="OMPW"/>
</dbReference>
<gene>
    <name evidence="2" type="ORF">CA260_00175</name>
</gene>
<evidence type="ECO:0000256" key="1">
    <source>
        <dbReference type="SAM" id="SignalP"/>
    </source>
</evidence>
<dbReference type="GO" id="GO:0055085">
    <property type="term" value="P:transmembrane transport"/>
    <property type="evidence" value="ECO:0007669"/>
    <property type="project" value="TreeGrafter"/>
</dbReference>
<dbReference type="OrthoDB" id="9807574at2"/>
<dbReference type="Proteomes" id="UP000248926">
    <property type="component" value="Unassembled WGS sequence"/>
</dbReference>
<feature type="signal peptide" evidence="1">
    <location>
        <begin position="1"/>
        <end position="23"/>
    </location>
</feature>
<dbReference type="InterPro" id="IPR011250">
    <property type="entry name" value="OMP/PagP_B-barrel"/>
</dbReference>
<dbReference type="Pfam" id="PF03922">
    <property type="entry name" value="OmpW"/>
    <property type="match status" value="1"/>
</dbReference>
<keyword evidence="3" id="KW-1185">Reference proteome</keyword>
<organism evidence="2 3">
    <name type="scientific">Dyella jiangningensis</name>
    <dbReference type="NCBI Taxonomy" id="1379159"/>
    <lineage>
        <taxon>Bacteria</taxon>
        <taxon>Pseudomonadati</taxon>
        <taxon>Pseudomonadota</taxon>
        <taxon>Gammaproteobacteria</taxon>
        <taxon>Lysobacterales</taxon>
        <taxon>Rhodanobacteraceae</taxon>
        <taxon>Dyella</taxon>
    </lineage>
</organism>
<evidence type="ECO:0000313" key="2">
    <source>
        <dbReference type="EMBL" id="RAO76398.1"/>
    </source>
</evidence>
<dbReference type="PANTHER" id="PTHR36920:SF1">
    <property type="entry name" value="OUTER MEMBRANE PROTEIN W"/>
    <property type="match status" value="1"/>
</dbReference>
<dbReference type="RefSeq" id="WP_111980481.1">
    <property type="nucleotide sequence ID" value="NZ_NFZS01000001.1"/>
</dbReference>
<feature type="chain" id="PRO_5016440939" description="OmpW family protein" evidence="1">
    <location>
        <begin position="24"/>
        <end position="205"/>
    </location>
</feature>
<evidence type="ECO:0008006" key="4">
    <source>
        <dbReference type="Google" id="ProtNLM"/>
    </source>
</evidence>
<dbReference type="GO" id="GO:0019867">
    <property type="term" value="C:outer membrane"/>
    <property type="evidence" value="ECO:0007669"/>
    <property type="project" value="InterPro"/>
</dbReference>